<dbReference type="HOGENOM" id="CLU_986098_0_0_11"/>
<dbReference type="STRING" id="326424.FRAAL4959"/>
<feature type="compositionally biased region" description="Low complexity" evidence="1">
    <location>
        <begin position="10"/>
        <end position="20"/>
    </location>
</feature>
<dbReference type="RefSeq" id="WP_011606073.1">
    <property type="nucleotide sequence ID" value="NC_008278.1"/>
</dbReference>
<dbReference type="EMBL" id="CT573213">
    <property type="protein sequence ID" value="CAJ63600.1"/>
    <property type="molecule type" value="Genomic_DNA"/>
</dbReference>
<evidence type="ECO:0000313" key="2">
    <source>
        <dbReference type="EMBL" id="CAJ63600.1"/>
    </source>
</evidence>
<feature type="region of interest" description="Disordered" evidence="1">
    <location>
        <begin position="246"/>
        <end position="282"/>
    </location>
</feature>
<dbReference type="AlphaFoldDB" id="Q0RFY9"/>
<evidence type="ECO:0000313" key="3">
    <source>
        <dbReference type="Proteomes" id="UP000000657"/>
    </source>
</evidence>
<protein>
    <submittedName>
        <fullName evidence="2">Uncharacterized protein</fullName>
    </submittedName>
</protein>
<feature type="region of interest" description="Disordered" evidence="1">
    <location>
        <begin position="1"/>
        <end position="31"/>
    </location>
</feature>
<dbReference type="Proteomes" id="UP000000657">
    <property type="component" value="Chromosome"/>
</dbReference>
<accession>Q0RFY9</accession>
<dbReference type="KEGG" id="fal:FRAAL4959"/>
<feature type="compositionally biased region" description="Basic and acidic residues" evidence="1">
    <location>
        <begin position="273"/>
        <end position="282"/>
    </location>
</feature>
<sequence length="282" mass="27003">MFDDEPSADGRSGAARPGAQRAGGRGLSRPSAGAARWSDRALALCALAGLIAAAAVTRTWARATLSDRGSALLVVTRSGWQLRPAGPLVVAFGLVTALVCPLAHRRGRAAFGALLALLGAAVTGLALSRLHAADPLVHTIGRLRIGTFQTDEPVAAGTAGAGLWTAVVAGIVMVLTAVGWLRLSRRAAAESHASTAGGWAGPAGAAQAGFAPVAGPAPAETPGAVASGAVASGAVVSGAGVSGPAGSGTVGSGAAGSGAGSAGRGGIQGGDGAAERGVDHGL</sequence>
<evidence type="ECO:0000256" key="1">
    <source>
        <dbReference type="SAM" id="MobiDB-lite"/>
    </source>
</evidence>
<organism evidence="2 3">
    <name type="scientific">Frankia alni (strain DSM 45986 / CECT 9034 / ACN14a)</name>
    <dbReference type="NCBI Taxonomy" id="326424"/>
    <lineage>
        <taxon>Bacteria</taxon>
        <taxon>Bacillati</taxon>
        <taxon>Actinomycetota</taxon>
        <taxon>Actinomycetes</taxon>
        <taxon>Frankiales</taxon>
        <taxon>Frankiaceae</taxon>
        <taxon>Frankia</taxon>
    </lineage>
</organism>
<reference evidence="2 3" key="1">
    <citation type="journal article" date="2007" name="Genome Res.">
        <title>Genome characteristics of facultatively symbiotic Frankia sp. strains reflect host range and host plant biogeography.</title>
        <authorList>
            <person name="Normand P."/>
            <person name="Lapierre P."/>
            <person name="Tisa L.S."/>
            <person name="Gogarten J.P."/>
            <person name="Alloisio N."/>
            <person name="Bagnarol E."/>
            <person name="Bassi C.A."/>
            <person name="Berry A.M."/>
            <person name="Bickhart D.M."/>
            <person name="Choisne N."/>
            <person name="Couloux A."/>
            <person name="Cournoyer B."/>
            <person name="Cruveiller S."/>
            <person name="Daubin V."/>
            <person name="Demange N."/>
            <person name="Francino M.P."/>
            <person name="Goltsman E."/>
            <person name="Huang Y."/>
            <person name="Kopp O.R."/>
            <person name="Labarre L."/>
            <person name="Lapidus A."/>
            <person name="Lavire C."/>
            <person name="Marechal J."/>
            <person name="Martinez M."/>
            <person name="Mastronunzio J.E."/>
            <person name="Mullin B.C."/>
            <person name="Niemann J."/>
            <person name="Pujic P."/>
            <person name="Rawnsley T."/>
            <person name="Rouy Z."/>
            <person name="Schenowitz C."/>
            <person name="Sellstedt A."/>
            <person name="Tavares F."/>
            <person name="Tomkins J.P."/>
            <person name="Vallenet D."/>
            <person name="Valverde C."/>
            <person name="Wall L.G."/>
            <person name="Wang Y."/>
            <person name="Medigue C."/>
            <person name="Benson D.R."/>
        </authorList>
    </citation>
    <scope>NUCLEOTIDE SEQUENCE [LARGE SCALE GENOMIC DNA]</scope>
    <source>
        <strain evidence="3">DSM 45986 / CECT 9034 / ACN14a</strain>
    </source>
</reference>
<gene>
    <name evidence="2" type="ordered locus">FRAAL4959</name>
</gene>
<proteinExistence type="predicted"/>
<keyword evidence="3" id="KW-1185">Reference proteome</keyword>
<feature type="compositionally biased region" description="Gly residues" evidence="1">
    <location>
        <begin position="246"/>
        <end position="272"/>
    </location>
</feature>
<name>Q0RFY9_FRAAA</name>
<dbReference type="OrthoDB" id="3216716at2"/>